<dbReference type="PROSITE" id="PS00086">
    <property type="entry name" value="CYTOCHROME_P450"/>
    <property type="match status" value="1"/>
</dbReference>
<dbReference type="InterPro" id="IPR000949">
    <property type="entry name" value="ELM2_dom"/>
</dbReference>
<evidence type="ECO:0000256" key="11">
    <source>
        <dbReference type="PIRSR" id="PIRSR602401-1"/>
    </source>
</evidence>
<dbReference type="Gene3D" id="1.10.630.10">
    <property type="entry name" value="Cytochrome P450"/>
    <property type="match status" value="1"/>
</dbReference>
<keyword evidence="13" id="KW-0812">Transmembrane</keyword>
<dbReference type="OrthoDB" id="1103324at2759"/>
<evidence type="ECO:0000256" key="4">
    <source>
        <dbReference type="ARBA" id="ARBA00022617"/>
    </source>
</evidence>
<keyword evidence="8 12" id="KW-0503">Monooxygenase</keyword>
<dbReference type="Gramene" id="rna-gnl|WGS:NBSK|LSAT_9X28200_mrna">
    <property type="protein sequence ID" value="cds-PLY76132.1"/>
    <property type="gene ID" value="gene-LSAT_9X28200"/>
</dbReference>
<evidence type="ECO:0000256" key="2">
    <source>
        <dbReference type="ARBA" id="ARBA00004370"/>
    </source>
</evidence>
<evidence type="ECO:0000256" key="5">
    <source>
        <dbReference type="ARBA" id="ARBA00022723"/>
    </source>
</evidence>
<comment type="similarity">
    <text evidence="3 12">Belongs to the cytochrome P450 family.</text>
</comment>
<evidence type="ECO:0000256" key="7">
    <source>
        <dbReference type="ARBA" id="ARBA00023004"/>
    </source>
</evidence>
<dbReference type="GO" id="GO:0020037">
    <property type="term" value="F:heme binding"/>
    <property type="evidence" value="ECO:0007669"/>
    <property type="project" value="InterPro"/>
</dbReference>
<keyword evidence="9 13" id="KW-0472">Membrane</keyword>
<gene>
    <name evidence="15" type="ORF">LSAT_V11C900466150</name>
</gene>
<dbReference type="GO" id="GO:0005506">
    <property type="term" value="F:iron ion binding"/>
    <property type="evidence" value="ECO:0007669"/>
    <property type="project" value="InterPro"/>
</dbReference>
<name>A0A9R1UFC1_LACSA</name>
<dbReference type="InterPro" id="IPR017972">
    <property type="entry name" value="Cyt_P450_CS"/>
</dbReference>
<dbReference type="InterPro" id="IPR036396">
    <property type="entry name" value="Cyt_P450_sf"/>
</dbReference>
<sequence>MADVQGYLILFLIGTITTIFIRALFKSNSAKGKSRLPPTPFALPIIGHLHLLGPSPHQAFHKLSLKYGPVFRLFLGSKPSVVFGSPETGKELFKTYDNVFLDRPYNSSMDYIAYGGRGFIFATYGPYWKFLKKIVVSELLNAKTLDSLRPVRNEEINRFLRFLSEKAKVGKSVELEGELIKMANNIISRMLMSKRCSDEDDDAGDIKNIVTDIGELMFTFNLSDHIWFLKNIDVQGIGKRSKEIRGRFDAMIEKIMEKREEARKQNYEKAEVKDLLDLLLDISEDENMEIKLSRDNIKAFILDIFGAGTDTSAITTEWALAELVNHPHIMKKAVEEIEKVVGKDRLLQESDIPNLPYLQAIVKESLRLHPTAPVIQRISTEDSTIGGYHIPANTTIFFNIWSVSRDPAYWENPLEFKPERFEEKQLDVRGQHFELLPFGSGRRMCPGTSLGLSVVYVTLGCMIQCFDWKAGKDGNLTSVDMEEGIGITLPRANPLVCVPVARLHPLHLSV</sequence>
<comment type="cofactor">
    <cofactor evidence="1 11">
        <name>heme</name>
        <dbReference type="ChEBI" id="CHEBI:30413"/>
    </cofactor>
</comment>
<keyword evidence="4 11" id="KW-0349">Heme</keyword>
<accession>A0A9R1UFC1</accession>
<evidence type="ECO:0000313" key="16">
    <source>
        <dbReference type="Proteomes" id="UP000235145"/>
    </source>
</evidence>
<evidence type="ECO:0000256" key="10">
    <source>
        <dbReference type="ARBA" id="ARBA00023242"/>
    </source>
</evidence>
<dbReference type="InterPro" id="IPR002401">
    <property type="entry name" value="Cyt_P450_E_grp-I"/>
</dbReference>
<evidence type="ECO:0000256" key="6">
    <source>
        <dbReference type="ARBA" id="ARBA00023002"/>
    </source>
</evidence>
<feature type="transmembrane region" description="Helical" evidence="13">
    <location>
        <begin position="6"/>
        <end position="25"/>
    </location>
</feature>
<evidence type="ECO:0000256" key="3">
    <source>
        <dbReference type="ARBA" id="ARBA00010617"/>
    </source>
</evidence>
<dbReference type="EMBL" id="NBSK02000009">
    <property type="protein sequence ID" value="KAJ0186133.1"/>
    <property type="molecule type" value="Genomic_DNA"/>
</dbReference>
<dbReference type="CDD" id="cd20655">
    <property type="entry name" value="CYP93"/>
    <property type="match status" value="1"/>
</dbReference>
<evidence type="ECO:0000313" key="15">
    <source>
        <dbReference type="EMBL" id="KAJ0186133.1"/>
    </source>
</evidence>
<dbReference type="GO" id="GO:0016705">
    <property type="term" value="F:oxidoreductase activity, acting on paired donors, with incorporation or reduction of molecular oxygen"/>
    <property type="evidence" value="ECO:0007669"/>
    <property type="project" value="InterPro"/>
</dbReference>
<dbReference type="PRINTS" id="PR00385">
    <property type="entry name" value="P450"/>
</dbReference>
<dbReference type="InterPro" id="IPR001128">
    <property type="entry name" value="Cyt_P450"/>
</dbReference>
<dbReference type="AlphaFoldDB" id="A0A9R1UFC1"/>
<feature type="binding site" description="axial binding residue" evidence="11">
    <location>
        <position position="445"/>
    </location>
    <ligand>
        <name>heme</name>
        <dbReference type="ChEBI" id="CHEBI:30413"/>
    </ligand>
    <ligandPart>
        <name>Fe</name>
        <dbReference type="ChEBI" id="CHEBI:18248"/>
    </ligandPart>
</feature>
<comment type="caution">
    <text evidence="15">The sequence shown here is derived from an EMBL/GenBank/DDBJ whole genome shotgun (WGS) entry which is preliminary data.</text>
</comment>
<dbReference type="PANTHER" id="PTHR47943:SF8">
    <property type="entry name" value="CYTOCHROME P450"/>
    <property type="match status" value="1"/>
</dbReference>
<evidence type="ECO:0000259" key="14">
    <source>
        <dbReference type="PROSITE" id="PS51156"/>
    </source>
</evidence>
<evidence type="ECO:0000256" key="8">
    <source>
        <dbReference type="ARBA" id="ARBA00023033"/>
    </source>
</evidence>
<dbReference type="GO" id="GO:0016020">
    <property type="term" value="C:membrane"/>
    <property type="evidence" value="ECO:0007669"/>
    <property type="project" value="UniProtKB-SubCell"/>
</dbReference>
<evidence type="ECO:0000256" key="12">
    <source>
        <dbReference type="RuleBase" id="RU000461"/>
    </source>
</evidence>
<dbReference type="SUPFAM" id="SSF48264">
    <property type="entry name" value="Cytochrome P450"/>
    <property type="match status" value="1"/>
</dbReference>
<dbReference type="PRINTS" id="PR00463">
    <property type="entry name" value="EP450I"/>
</dbReference>
<reference evidence="15 16" key="1">
    <citation type="journal article" date="2017" name="Nat. Commun.">
        <title>Genome assembly with in vitro proximity ligation data and whole-genome triplication in lettuce.</title>
        <authorList>
            <person name="Reyes-Chin-Wo S."/>
            <person name="Wang Z."/>
            <person name="Yang X."/>
            <person name="Kozik A."/>
            <person name="Arikit S."/>
            <person name="Song C."/>
            <person name="Xia L."/>
            <person name="Froenicke L."/>
            <person name="Lavelle D.O."/>
            <person name="Truco M.J."/>
            <person name="Xia R."/>
            <person name="Zhu S."/>
            <person name="Xu C."/>
            <person name="Xu H."/>
            <person name="Xu X."/>
            <person name="Cox K."/>
            <person name="Korf I."/>
            <person name="Meyers B.C."/>
            <person name="Michelmore R.W."/>
        </authorList>
    </citation>
    <scope>NUCLEOTIDE SEQUENCE [LARGE SCALE GENOMIC DNA]</scope>
    <source>
        <strain evidence="16">cv. Salinas</strain>
        <tissue evidence="15">Seedlings</tissue>
    </source>
</reference>
<feature type="domain" description="ELM2" evidence="14">
    <location>
        <begin position="239"/>
        <end position="341"/>
    </location>
</feature>
<keyword evidence="5 11" id="KW-0479">Metal-binding</keyword>
<evidence type="ECO:0000256" key="1">
    <source>
        <dbReference type="ARBA" id="ARBA00001971"/>
    </source>
</evidence>
<protein>
    <recommendedName>
        <fullName evidence="14">ELM2 domain-containing protein</fullName>
    </recommendedName>
</protein>
<evidence type="ECO:0000256" key="9">
    <source>
        <dbReference type="ARBA" id="ARBA00023136"/>
    </source>
</evidence>
<proteinExistence type="inferred from homology"/>
<dbReference type="PANTHER" id="PTHR47943">
    <property type="entry name" value="CYTOCHROME P450 93A3-LIKE"/>
    <property type="match status" value="1"/>
</dbReference>
<keyword evidence="13" id="KW-1133">Transmembrane helix</keyword>
<organism evidence="15 16">
    <name type="scientific">Lactuca sativa</name>
    <name type="common">Garden lettuce</name>
    <dbReference type="NCBI Taxonomy" id="4236"/>
    <lineage>
        <taxon>Eukaryota</taxon>
        <taxon>Viridiplantae</taxon>
        <taxon>Streptophyta</taxon>
        <taxon>Embryophyta</taxon>
        <taxon>Tracheophyta</taxon>
        <taxon>Spermatophyta</taxon>
        <taxon>Magnoliopsida</taxon>
        <taxon>eudicotyledons</taxon>
        <taxon>Gunneridae</taxon>
        <taxon>Pentapetalae</taxon>
        <taxon>asterids</taxon>
        <taxon>campanulids</taxon>
        <taxon>Asterales</taxon>
        <taxon>Asteraceae</taxon>
        <taxon>Cichorioideae</taxon>
        <taxon>Cichorieae</taxon>
        <taxon>Lactucinae</taxon>
        <taxon>Lactuca</taxon>
    </lineage>
</organism>
<dbReference type="GO" id="GO:0004497">
    <property type="term" value="F:monooxygenase activity"/>
    <property type="evidence" value="ECO:0007669"/>
    <property type="project" value="UniProtKB-KW"/>
</dbReference>
<comment type="subcellular location">
    <subcellularLocation>
        <location evidence="2">Membrane</location>
    </subcellularLocation>
</comment>
<keyword evidence="16" id="KW-1185">Reference proteome</keyword>
<dbReference type="Pfam" id="PF00067">
    <property type="entry name" value="p450"/>
    <property type="match status" value="1"/>
</dbReference>
<evidence type="ECO:0000256" key="13">
    <source>
        <dbReference type="SAM" id="Phobius"/>
    </source>
</evidence>
<keyword evidence="6 12" id="KW-0560">Oxidoreductase</keyword>
<dbReference type="Proteomes" id="UP000235145">
    <property type="component" value="Unassembled WGS sequence"/>
</dbReference>
<keyword evidence="7 11" id="KW-0408">Iron</keyword>
<dbReference type="PROSITE" id="PS51156">
    <property type="entry name" value="ELM2"/>
    <property type="match status" value="1"/>
</dbReference>
<keyword evidence="10" id="KW-0539">Nucleus</keyword>
<dbReference type="FunFam" id="1.10.630.10:FF:000019">
    <property type="entry name" value="Cytochrome P450 family protein"/>
    <property type="match status" value="1"/>
</dbReference>